<sequence>MRKEYLYALGGGRLLYTFASLHTEKPLRRCAAQILLALSQEPFRLTVNGAIGHYHAAVIKPRAPRTCKIAAGINVQIDPSHPQFRRFRTIGASGVLAMNRDTFREFDADFYRAYDGRLTIDAATSLADTILNMVLSRVSEVRPLDVRIARVIDLLKANPKHSLHELATVVGISYHRLSHLFMAEMGIPLRTFHLWRKVHSAMQMLGEMSIVDAAQRAGFADGSHLSHAFQQLHTWTPSYFYDSNRVKIIARPRSRRDRDVKLGAGVPS</sequence>
<keyword evidence="1" id="KW-0805">Transcription regulation</keyword>
<dbReference type="EMBL" id="MFSP01000012">
    <property type="protein sequence ID" value="OGI69868.1"/>
    <property type="molecule type" value="Genomic_DNA"/>
</dbReference>
<dbReference type="Gene3D" id="1.10.10.60">
    <property type="entry name" value="Homeodomain-like"/>
    <property type="match status" value="1"/>
</dbReference>
<evidence type="ECO:0000256" key="3">
    <source>
        <dbReference type="ARBA" id="ARBA00023163"/>
    </source>
</evidence>
<name>A0A1F6VJW8_9PROT</name>
<evidence type="ECO:0000256" key="1">
    <source>
        <dbReference type="ARBA" id="ARBA00023015"/>
    </source>
</evidence>
<dbReference type="PANTHER" id="PTHR46796">
    <property type="entry name" value="HTH-TYPE TRANSCRIPTIONAL ACTIVATOR RHAS-RELATED"/>
    <property type="match status" value="1"/>
</dbReference>
<dbReference type="Pfam" id="PF12833">
    <property type="entry name" value="HTH_18"/>
    <property type="match status" value="1"/>
</dbReference>
<dbReference type="Proteomes" id="UP000179076">
    <property type="component" value="Unassembled WGS sequence"/>
</dbReference>
<evidence type="ECO:0000259" key="4">
    <source>
        <dbReference type="PROSITE" id="PS01124"/>
    </source>
</evidence>
<dbReference type="PROSITE" id="PS01124">
    <property type="entry name" value="HTH_ARAC_FAMILY_2"/>
    <property type="match status" value="1"/>
</dbReference>
<dbReference type="InterPro" id="IPR050204">
    <property type="entry name" value="AraC_XylS_family_regulators"/>
</dbReference>
<evidence type="ECO:0000313" key="6">
    <source>
        <dbReference type="Proteomes" id="UP000179076"/>
    </source>
</evidence>
<dbReference type="GO" id="GO:0003700">
    <property type="term" value="F:DNA-binding transcription factor activity"/>
    <property type="evidence" value="ECO:0007669"/>
    <property type="project" value="InterPro"/>
</dbReference>
<organism evidence="5 6">
    <name type="scientific">Candidatus Muproteobacteria bacterium RBG_16_60_9</name>
    <dbReference type="NCBI Taxonomy" id="1817755"/>
    <lineage>
        <taxon>Bacteria</taxon>
        <taxon>Pseudomonadati</taxon>
        <taxon>Pseudomonadota</taxon>
        <taxon>Candidatus Muproteobacteria</taxon>
    </lineage>
</organism>
<comment type="caution">
    <text evidence="5">The sequence shown here is derived from an EMBL/GenBank/DDBJ whole genome shotgun (WGS) entry which is preliminary data.</text>
</comment>
<protein>
    <recommendedName>
        <fullName evidence="4">HTH araC/xylS-type domain-containing protein</fullName>
    </recommendedName>
</protein>
<evidence type="ECO:0000256" key="2">
    <source>
        <dbReference type="ARBA" id="ARBA00023125"/>
    </source>
</evidence>
<dbReference type="InterPro" id="IPR018060">
    <property type="entry name" value="HTH_AraC"/>
</dbReference>
<proteinExistence type="predicted"/>
<accession>A0A1F6VJW8</accession>
<dbReference type="SUPFAM" id="SSF46689">
    <property type="entry name" value="Homeodomain-like"/>
    <property type="match status" value="1"/>
</dbReference>
<keyword evidence="2" id="KW-0238">DNA-binding</keyword>
<reference evidence="5 6" key="1">
    <citation type="journal article" date="2016" name="Nat. Commun.">
        <title>Thousands of microbial genomes shed light on interconnected biogeochemical processes in an aquifer system.</title>
        <authorList>
            <person name="Anantharaman K."/>
            <person name="Brown C.T."/>
            <person name="Hug L.A."/>
            <person name="Sharon I."/>
            <person name="Castelle C.J."/>
            <person name="Probst A.J."/>
            <person name="Thomas B.C."/>
            <person name="Singh A."/>
            <person name="Wilkins M.J."/>
            <person name="Karaoz U."/>
            <person name="Brodie E.L."/>
            <person name="Williams K.H."/>
            <person name="Hubbard S.S."/>
            <person name="Banfield J.F."/>
        </authorList>
    </citation>
    <scope>NUCLEOTIDE SEQUENCE [LARGE SCALE GENOMIC DNA]</scope>
</reference>
<dbReference type="AlphaFoldDB" id="A0A1F6VJW8"/>
<dbReference type="SMART" id="SM00342">
    <property type="entry name" value="HTH_ARAC"/>
    <property type="match status" value="1"/>
</dbReference>
<keyword evidence="3" id="KW-0804">Transcription</keyword>
<evidence type="ECO:0000313" key="5">
    <source>
        <dbReference type="EMBL" id="OGI69868.1"/>
    </source>
</evidence>
<gene>
    <name evidence="5" type="ORF">A2W18_14225</name>
</gene>
<dbReference type="GO" id="GO:0043565">
    <property type="term" value="F:sequence-specific DNA binding"/>
    <property type="evidence" value="ECO:0007669"/>
    <property type="project" value="InterPro"/>
</dbReference>
<dbReference type="InterPro" id="IPR009057">
    <property type="entry name" value="Homeodomain-like_sf"/>
</dbReference>
<feature type="domain" description="HTH araC/xylS-type" evidence="4">
    <location>
        <begin position="146"/>
        <end position="243"/>
    </location>
</feature>